<feature type="compositionally biased region" description="Low complexity" evidence="8">
    <location>
        <begin position="1"/>
        <end position="13"/>
    </location>
</feature>
<feature type="region of interest" description="Disordered" evidence="8">
    <location>
        <begin position="1"/>
        <end position="27"/>
    </location>
</feature>
<protein>
    <submittedName>
        <fullName evidence="10">Sorcin</fullName>
    </submittedName>
</protein>
<evidence type="ECO:0000256" key="1">
    <source>
        <dbReference type="ARBA" id="ARBA00004308"/>
    </source>
</evidence>
<comment type="subcellular location">
    <subcellularLocation>
        <location evidence="2">Cytoplasm</location>
    </subcellularLocation>
    <subcellularLocation>
        <location evidence="1">Endomembrane system</location>
    </subcellularLocation>
</comment>
<evidence type="ECO:0000256" key="4">
    <source>
        <dbReference type="ARBA" id="ARBA00022723"/>
    </source>
</evidence>
<organism evidence="10 11">
    <name type="scientific">Oopsacas minuta</name>
    <dbReference type="NCBI Taxonomy" id="111878"/>
    <lineage>
        <taxon>Eukaryota</taxon>
        <taxon>Metazoa</taxon>
        <taxon>Porifera</taxon>
        <taxon>Hexactinellida</taxon>
        <taxon>Hexasterophora</taxon>
        <taxon>Lyssacinosida</taxon>
        <taxon>Leucopsacidae</taxon>
        <taxon>Oopsacas</taxon>
    </lineage>
</organism>
<dbReference type="GO" id="GO:0005737">
    <property type="term" value="C:cytoplasm"/>
    <property type="evidence" value="ECO:0007669"/>
    <property type="project" value="UniProtKB-SubCell"/>
</dbReference>
<gene>
    <name evidence="10" type="ORF">LOD99_4225</name>
</gene>
<dbReference type="PANTHER" id="PTHR46735:SF6">
    <property type="entry name" value="EF-HAND DOMAIN-CONTAINING PROTEIN"/>
    <property type="match status" value="1"/>
</dbReference>
<reference evidence="10 11" key="1">
    <citation type="journal article" date="2023" name="BMC Biol.">
        <title>The compact genome of the sponge Oopsacas minuta (Hexactinellida) is lacking key metazoan core genes.</title>
        <authorList>
            <person name="Santini S."/>
            <person name="Schenkelaars Q."/>
            <person name="Jourda C."/>
            <person name="Duchesne M."/>
            <person name="Belahbib H."/>
            <person name="Rocher C."/>
            <person name="Selva M."/>
            <person name="Riesgo A."/>
            <person name="Vervoort M."/>
            <person name="Leys S.P."/>
            <person name="Kodjabachian L."/>
            <person name="Le Bivic A."/>
            <person name="Borchiellini C."/>
            <person name="Claverie J.M."/>
            <person name="Renard E."/>
        </authorList>
    </citation>
    <scope>NUCLEOTIDE SEQUENCE [LARGE SCALE GENOMIC DNA]</scope>
    <source>
        <strain evidence="10">SPO-2</strain>
    </source>
</reference>
<keyword evidence="3" id="KW-0963">Cytoplasm</keyword>
<dbReference type="InterPro" id="IPR018247">
    <property type="entry name" value="EF_Hand_1_Ca_BS"/>
</dbReference>
<proteinExistence type="predicted"/>
<evidence type="ECO:0000256" key="3">
    <source>
        <dbReference type="ARBA" id="ARBA00022490"/>
    </source>
</evidence>
<keyword evidence="6" id="KW-0106">Calcium</keyword>
<feature type="region of interest" description="Disordered" evidence="8">
    <location>
        <begin position="44"/>
        <end position="79"/>
    </location>
</feature>
<dbReference type="Proteomes" id="UP001165289">
    <property type="component" value="Unassembled WGS sequence"/>
</dbReference>
<keyword evidence="4" id="KW-0479">Metal-binding</keyword>
<dbReference type="SUPFAM" id="SSF47473">
    <property type="entry name" value="EF-hand"/>
    <property type="match status" value="1"/>
</dbReference>
<evidence type="ECO:0000256" key="8">
    <source>
        <dbReference type="SAM" id="MobiDB-lite"/>
    </source>
</evidence>
<accession>A0AAV7JWF7</accession>
<evidence type="ECO:0000259" key="9">
    <source>
        <dbReference type="PROSITE" id="PS50222"/>
    </source>
</evidence>
<evidence type="ECO:0000256" key="2">
    <source>
        <dbReference type="ARBA" id="ARBA00004496"/>
    </source>
</evidence>
<dbReference type="SMART" id="SM00054">
    <property type="entry name" value="EFh"/>
    <property type="match status" value="2"/>
</dbReference>
<evidence type="ECO:0000313" key="11">
    <source>
        <dbReference type="Proteomes" id="UP001165289"/>
    </source>
</evidence>
<dbReference type="AlphaFoldDB" id="A0AAV7JWF7"/>
<dbReference type="PANTHER" id="PTHR46735">
    <property type="entry name" value="CALPAIN, SMALL SUBUNIT 1 A-RELATED"/>
    <property type="match status" value="1"/>
</dbReference>
<dbReference type="Gene3D" id="1.10.238.10">
    <property type="entry name" value="EF-hand"/>
    <property type="match status" value="1"/>
</dbReference>
<name>A0AAV7JWF7_9METZ</name>
<keyword evidence="7" id="KW-0472">Membrane</keyword>
<dbReference type="EMBL" id="JAKMXF010000297">
    <property type="protein sequence ID" value="KAI6652839.1"/>
    <property type="molecule type" value="Genomic_DNA"/>
</dbReference>
<dbReference type="InterPro" id="IPR002048">
    <property type="entry name" value="EF_hand_dom"/>
</dbReference>
<dbReference type="GO" id="GO:0005509">
    <property type="term" value="F:calcium ion binding"/>
    <property type="evidence" value="ECO:0007669"/>
    <property type="project" value="InterPro"/>
</dbReference>
<evidence type="ECO:0000256" key="7">
    <source>
        <dbReference type="ARBA" id="ARBA00023136"/>
    </source>
</evidence>
<keyword evidence="11" id="KW-1185">Reference proteome</keyword>
<dbReference type="InterPro" id="IPR011992">
    <property type="entry name" value="EF-hand-dom_pair"/>
</dbReference>
<dbReference type="Pfam" id="PF13499">
    <property type="entry name" value="EF-hand_7"/>
    <property type="match status" value="1"/>
</dbReference>
<dbReference type="PROSITE" id="PS00018">
    <property type="entry name" value="EF_HAND_1"/>
    <property type="match status" value="1"/>
</dbReference>
<dbReference type="PROSITE" id="PS50222">
    <property type="entry name" value="EF_HAND_2"/>
    <property type="match status" value="1"/>
</dbReference>
<feature type="domain" description="EF-hand" evidence="9">
    <location>
        <begin position="197"/>
        <end position="232"/>
    </location>
</feature>
<feature type="compositionally biased region" description="Low complexity" evidence="8">
    <location>
        <begin position="44"/>
        <end position="57"/>
    </location>
</feature>
<evidence type="ECO:0000256" key="6">
    <source>
        <dbReference type="ARBA" id="ARBA00022837"/>
    </source>
</evidence>
<sequence length="295" mass="31422">MSLQSGYPTGTPYGQPPPSGQYTGVPTYASPGAPAYGIPGAPQAYGAPGAPQGQQPYVTPGAAQPTPYSASGIPQTTSYGAVGTPKQSPYNQPDVLQTSYGALPGSMPQVPGYGAPMGGNPYGTPAPPADPMWAGFSAVAGADQKIDAVELCKCLTQSGFTGSYKPFTQETCKIMIVLLDRNKTGKMDFPEYKELWVVLGKWKQTFESLDKDRSGSLDEQELKSAVASFGFTLSPTAIAAVMQRYNTNGKIYFDDFIALTTRIRSLSNYFMSRDTNRQGIATLGYDDFMSHAMSC</sequence>
<dbReference type="Gene3D" id="6.10.140.900">
    <property type="match status" value="1"/>
</dbReference>
<feature type="compositionally biased region" description="Polar residues" evidence="8">
    <location>
        <begin position="66"/>
        <end position="79"/>
    </location>
</feature>
<evidence type="ECO:0000313" key="10">
    <source>
        <dbReference type="EMBL" id="KAI6652839.1"/>
    </source>
</evidence>
<dbReference type="GO" id="GO:0012505">
    <property type="term" value="C:endomembrane system"/>
    <property type="evidence" value="ECO:0007669"/>
    <property type="project" value="UniProtKB-SubCell"/>
</dbReference>
<comment type="caution">
    <text evidence="10">The sequence shown here is derived from an EMBL/GenBank/DDBJ whole genome shotgun (WGS) entry which is preliminary data.</text>
</comment>
<keyword evidence="5" id="KW-0677">Repeat</keyword>
<evidence type="ECO:0000256" key="5">
    <source>
        <dbReference type="ARBA" id="ARBA00022737"/>
    </source>
</evidence>